<name>A0A106STV7_9BURK</name>
<protein>
    <submittedName>
        <fullName evidence="6">Lysine transporter LysE</fullName>
    </submittedName>
</protein>
<evidence type="ECO:0000256" key="3">
    <source>
        <dbReference type="ARBA" id="ARBA00022692"/>
    </source>
</evidence>
<dbReference type="Proteomes" id="UP000060630">
    <property type="component" value="Unassembled WGS sequence"/>
</dbReference>
<dbReference type="AlphaFoldDB" id="A0A106STV7"/>
<evidence type="ECO:0000256" key="2">
    <source>
        <dbReference type="ARBA" id="ARBA00022475"/>
    </source>
</evidence>
<dbReference type="Pfam" id="PF01810">
    <property type="entry name" value="LysE"/>
    <property type="match status" value="1"/>
</dbReference>
<dbReference type="PANTHER" id="PTHR30086">
    <property type="entry name" value="ARGININE EXPORTER PROTEIN ARGO"/>
    <property type="match status" value="1"/>
</dbReference>
<dbReference type="PANTHER" id="PTHR30086:SF20">
    <property type="entry name" value="ARGININE EXPORTER PROTEIN ARGO-RELATED"/>
    <property type="match status" value="1"/>
</dbReference>
<comment type="caution">
    <text evidence="6">The sequence shown here is derived from an EMBL/GenBank/DDBJ whole genome shotgun (WGS) entry which is preliminary data.</text>
</comment>
<keyword evidence="5" id="KW-0472">Membrane</keyword>
<evidence type="ECO:0000256" key="4">
    <source>
        <dbReference type="ARBA" id="ARBA00022989"/>
    </source>
</evidence>
<evidence type="ECO:0000313" key="6">
    <source>
        <dbReference type="EMBL" id="KWA69566.1"/>
    </source>
</evidence>
<dbReference type="EMBL" id="LPHD01000222">
    <property type="protein sequence ID" value="KWA69566.1"/>
    <property type="molecule type" value="Genomic_DNA"/>
</dbReference>
<sequence length="211" mass="22140">MDSTTLLLYAVTVSAVTITPGPTMLLALNNGATRGLRVAAYGIAGAALSDLILIGAVGCGLGAILQASEQLFAAVKWIGAAYLLYLAWALWRAPATLARPEKTETVAAHDGWSAFRRSLLVALSNPKGLLFFSAFLPQFIHARAAVAPQYVTLAITTALIDIALMCMYAIGGHHAMKALSGRALQWLNRGCAGMLAGLAVALSLYRRNAGN</sequence>
<keyword evidence="2" id="KW-1003">Cell membrane</keyword>
<dbReference type="RefSeq" id="WP_059768166.1">
    <property type="nucleotide sequence ID" value="NZ_LOVL01000039.1"/>
</dbReference>
<organism evidence="6 7">
    <name type="scientific">Burkholderia ubonensis</name>
    <dbReference type="NCBI Taxonomy" id="101571"/>
    <lineage>
        <taxon>Bacteria</taxon>
        <taxon>Pseudomonadati</taxon>
        <taxon>Pseudomonadota</taxon>
        <taxon>Betaproteobacteria</taxon>
        <taxon>Burkholderiales</taxon>
        <taxon>Burkholderiaceae</taxon>
        <taxon>Burkholderia</taxon>
        <taxon>Burkholderia cepacia complex</taxon>
    </lineage>
</organism>
<dbReference type="PIRSF" id="PIRSF006324">
    <property type="entry name" value="LeuE"/>
    <property type="match status" value="1"/>
</dbReference>
<gene>
    <name evidence="6" type="ORF">WL29_09145</name>
</gene>
<reference evidence="6 7" key="1">
    <citation type="submission" date="2015-11" db="EMBL/GenBank/DDBJ databases">
        <title>Expanding the genomic diversity of Burkholderia species for the development of highly accurate diagnostics.</title>
        <authorList>
            <person name="Sahl J."/>
            <person name="Keim P."/>
            <person name="Wagner D."/>
        </authorList>
    </citation>
    <scope>NUCLEOTIDE SEQUENCE [LARGE SCALE GENOMIC DNA]</scope>
    <source>
        <strain evidence="6 7">MSMB2087WGS</strain>
    </source>
</reference>
<evidence type="ECO:0000256" key="1">
    <source>
        <dbReference type="ARBA" id="ARBA00004651"/>
    </source>
</evidence>
<accession>A0A106STV7</accession>
<evidence type="ECO:0000256" key="5">
    <source>
        <dbReference type="ARBA" id="ARBA00023136"/>
    </source>
</evidence>
<keyword evidence="4" id="KW-1133">Transmembrane helix</keyword>
<keyword evidence="3" id="KW-0812">Transmembrane</keyword>
<dbReference type="GO" id="GO:0005886">
    <property type="term" value="C:plasma membrane"/>
    <property type="evidence" value="ECO:0007669"/>
    <property type="project" value="UniProtKB-SubCell"/>
</dbReference>
<comment type="subcellular location">
    <subcellularLocation>
        <location evidence="1">Cell membrane</location>
        <topology evidence="1">Multi-pass membrane protein</topology>
    </subcellularLocation>
</comment>
<evidence type="ECO:0000313" key="7">
    <source>
        <dbReference type="Proteomes" id="UP000060630"/>
    </source>
</evidence>
<dbReference type="InterPro" id="IPR001123">
    <property type="entry name" value="LeuE-type"/>
</dbReference>
<dbReference type="GO" id="GO:0015171">
    <property type="term" value="F:amino acid transmembrane transporter activity"/>
    <property type="evidence" value="ECO:0007669"/>
    <property type="project" value="TreeGrafter"/>
</dbReference>
<proteinExistence type="predicted"/>